<dbReference type="EMBL" id="CAADGH010000100">
    <property type="protein sequence ID" value="VFK77102.1"/>
    <property type="molecule type" value="Genomic_DNA"/>
</dbReference>
<name>A0A451BFR2_9GAMM</name>
<evidence type="ECO:0000313" key="2">
    <source>
        <dbReference type="EMBL" id="VFK77102.1"/>
    </source>
</evidence>
<sequence length="55" mass="6199">MKTSNEADFNRNYQTHLKHLKLKVYNHRRLTPTPAPSAASVHISTIGSTICPKHS</sequence>
<evidence type="ECO:0000313" key="1">
    <source>
        <dbReference type="EMBL" id="VFK30123.1"/>
    </source>
</evidence>
<organism evidence="2">
    <name type="scientific">Candidatus Kentrum sp. MB</name>
    <dbReference type="NCBI Taxonomy" id="2138164"/>
    <lineage>
        <taxon>Bacteria</taxon>
        <taxon>Pseudomonadati</taxon>
        <taxon>Pseudomonadota</taxon>
        <taxon>Gammaproteobacteria</taxon>
        <taxon>Candidatus Kentrum</taxon>
    </lineage>
</organism>
<protein>
    <submittedName>
        <fullName evidence="2">Uncharacterized protein</fullName>
    </submittedName>
</protein>
<accession>A0A451BFR2</accession>
<proteinExistence type="predicted"/>
<dbReference type="AlphaFoldDB" id="A0A451BFR2"/>
<gene>
    <name evidence="1" type="ORF">BECKMB1821G_GA0114241_105912</name>
    <name evidence="2" type="ORF">BECKMB1821H_GA0114242_11001</name>
</gene>
<reference evidence="2" key="1">
    <citation type="submission" date="2019-02" db="EMBL/GenBank/DDBJ databases">
        <authorList>
            <person name="Gruber-Vodicka R. H."/>
            <person name="Seah K. B. B."/>
        </authorList>
    </citation>
    <scope>NUCLEOTIDE SEQUENCE</scope>
    <source>
        <strain evidence="1">BECK_BZ197</strain>
        <strain evidence="2">BECK_BZ198</strain>
    </source>
</reference>
<dbReference type="EMBL" id="CAADFO010000059">
    <property type="protein sequence ID" value="VFK30123.1"/>
    <property type="molecule type" value="Genomic_DNA"/>
</dbReference>